<gene>
    <name evidence="3" type="ORF">ACFYKX_08770</name>
</gene>
<dbReference type="RefSeq" id="WP_389360145.1">
    <property type="nucleotide sequence ID" value="NZ_JBIACK010000003.1"/>
</dbReference>
<dbReference type="Gene3D" id="3.30.360.10">
    <property type="entry name" value="Dihydrodipicolinate Reductase, domain 2"/>
    <property type="match status" value="1"/>
</dbReference>
<dbReference type="Pfam" id="PF21378">
    <property type="entry name" value="YceM-like_C"/>
    <property type="match status" value="1"/>
</dbReference>
<evidence type="ECO:0000259" key="2">
    <source>
        <dbReference type="Pfam" id="PF21378"/>
    </source>
</evidence>
<evidence type="ECO:0000313" key="4">
    <source>
        <dbReference type="Proteomes" id="UP001601059"/>
    </source>
</evidence>
<dbReference type="Pfam" id="PF01408">
    <property type="entry name" value="GFO_IDH_MocA"/>
    <property type="match status" value="1"/>
</dbReference>
<organism evidence="3 4">
    <name type="scientific">Cytobacillus spartinae</name>
    <dbReference type="NCBI Taxonomy" id="3299023"/>
    <lineage>
        <taxon>Bacteria</taxon>
        <taxon>Bacillati</taxon>
        <taxon>Bacillota</taxon>
        <taxon>Bacilli</taxon>
        <taxon>Bacillales</taxon>
        <taxon>Bacillaceae</taxon>
        <taxon>Cytobacillus</taxon>
    </lineage>
</organism>
<dbReference type="PANTHER" id="PTHR43708:SF4">
    <property type="entry name" value="OXIDOREDUCTASE YCEM-RELATED"/>
    <property type="match status" value="1"/>
</dbReference>
<name>A0ABW6KAE3_9BACI</name>
<sequence>MIILKIGIVGLGDIAKKAYLPVLSEKEGIELVLCTRNEETLNTLSKKYRIKEKVQSVDELITKDLDAAIVSTATEAHFEIAEKLLLNGINVYIDKPISMNFHETERIVSLAKETGKMAMVGFNRRFIPRVKELKEHGKASLILMQKNRFASPDHVRRFVVEDFIHVVDTLRFLMGAQVNDVKVEFLKNEEMMDHLVIQLIGEGCTAIGIMNRNGGVTEEIIEYNTGHHKYVVDSLVETTHFHNKEIKITKFGDWEPTLYKRGFFQLMEHFLDCVQNNSTPDPSIEDSLITHEICERIVKYIDGDA</sequence>
<proteinExistence type="predicted"/>
<feature type="domain" description="Gfo/Idh/MocA-like oxidoreductase N-terminal" evidence="1">
    <location>
        <begin position="4"/>
        <end position="122"/>
    </location>
</feature>
<feature type="domain" description="YceM-like C-terminal" evidence="2">
    <location>
        <begin position="130"/>
        <end position="235"/>
    </location>
</feature>
<dbReference type="PANTHER" id="PTHR43708">
    <property type="entry name" value="CONSERVED EXPRESSED OXIDOREDUCTASE (EUROFUNG)"/>
    <property type="match status" value="1"/>
</dbReference>
<keyword evidence="4" id="KW-1185">Reference proteome</keyword>
<protein>
    <submittedName>
        <fullName evidence="3">Gfo/Idh/MocA family protein</fullName>
    </submittedName>
</protein>
<dbReference type="InterPro" id="IPR036291">
    <property type="entry name" value="NAD(P)-bd_dom_sf"/>
</dbReference>
<comment type="caution">
    <text evidence="3">The sequence shown here is derived from an EMBL/GenBank/DDBJ whole genome shotgun (WGS) entry which is preliminary data.</text>
</comment>
<reference evidence="3 4" key="1">
    <citation type="submission" date="2024-08" db="EMBL/GenBank/DDBJ databases">
        <title>Two novel Cytobacillus novel species.</title>
        <authorList>
            <person name="Liu G."/>
        </authorList>
    </citation>
    <scope>NUCLEOTIDE SEQUENCE [LARGE SCALE GENOMIC DNA]</scope>
    <source>
        <strain evidence="3 4">FJAT-54145</strain>
    </source>
</reference>
<dbReference type="Gene3D" id="3.40.50.720">
    <property type="entry name" value="NAD(P)-binding Rossmann-like Domain"/>
    <property type="match status" value="1"/>
</dbReference>
<evidence type="ECO:0000313" key="3">
    <source>
        <dbReference type="EMBL" id="MFE8700704.1"/>
    </source>
</evidence>
<dbReference type="InterPro" id="IPR051317">
    <property type="entry name" value="Gfo/Idh/MocA_oxidoreduct"/>
</dbReference>
<dbReference type="Proteomes" id="UP001601059">
    <property type="component" value="Unassembled WGS sequence"/>
</dbReference>
<dbReference type="InterPro" id="IPR048477">
    <property type="entry name" value="YceM-like_C"/>
</dbReference>
<evidence type="ECO:0000259" key="1">
    <source>
        <dbReference type="Pfam" id="PF01408"/>
    </source>
</evidence>
<dbReference type="SUPFAM" id="SSF51735">
    <property type="entry name" value="NAD(P)-binding Rossmann-fold domains"/>
    <property type="match status" value="1"/>
</dbReference>
<dbReference type="SUPFAM" id="SSF55347">
    <property type="entry name" value="Glyceraldehyde-3-phosphate dehydrogenase-like, C-terminal domain"/>
    <property type="match status" value="1"/>
</dbReference>
<accession>A0ABW6KAE3</accession>
<dbReference type="InterPro" id="IPR000683">
    <property type="entry name" value="Gfo/Idh/MocA-like_OxRdtase_N"/>
</dbReference>
<dbReference type="EMBL" id="JBIACK010000003">
    <property type="protein sequence ID" value="MFE8700704.1"/>
    <property type="molecule type" value="Genomic_DNA"/>
</dbReference>